<gene>
    <name evidence="7" type="ordered locus">DNO_0928</name>
</gene>
<dbReference type="RefSeq" id="WP_012031244.1">
    <property type="nucleotide sequence ID" value="NC_009446.1"/>
</dbReference>
<feature type="region of interest" description="Disordered" evidence="5">
    <location>
        <begin position="1"/>
        <end position="31"/>
    </location>
</feature>
<proteinExistence type="predicted"/>
<comment type="subcellular location">
    <subcellularLocation>
        <location evidence="1">Membrane</location>
        <topology evidence="1">Single-pass membrane protein</topology>
    </subcellularLocation>
</comment>
<dbReference type="Proteomes" id="UP000000248">
    <property type="component" value="Chromosome"/>
</dbReference>
<dbReference type="PANTHER" id="PTHR30168">
    <property type="entry name" value="PUTATIVE MEMBRANE PROTEIN YPFJ"/>
    <property type="match status" value="1"/>
</dbReference>
<protein>
    <submittedName>
        <fullName evidence="7">Uncharacterized protein</fullName>
    </submittedName>
</protein>
<dbReference type="GO" id="GO:0016020">
    <property type="term" value="C:membrane"/>
    <property type="evidence" value="ECO:0007669"/>
    <property type="project" value="UniProtKB-SubCell"/>
</dbReference>
<dbReference type="KEGG" id="dno:DNO_0928"/>
<evidence type="ECO:0000256" key="5">
    <source>
        <dbReference type="SAM" id="MobiDB-lite"/>
    </source>
</evidence>
<evidence type="ECO:0000313" key="8">
    <source>
        <dbReference type="Proteomes" id="UP000000248"/>
    </source>
</evidence>
<keyword evidence="3 6" id="KW-1133">Transmembrane helix</keyword>
<dbReference type="EMBL" id="CP000513">
    <property type="protein sequence ID" value="ABQ14218.1"/>
    <property type="molecule type" value="Genomic_DNA"/>
</dbReference>
<dbReference type="AlphaFoldDB" id="A5EY56"/>
<dbReference type="PANTHER" id="PTHR30168:SF0">
    <property type="entry name" value="INNER MEMBRANE PROTEIN"/>
    <property type="match status" value="1"/>
</dbReference>
<feature type="compositionally biased region" description="Polar residues" evidence="5">
    <location>
        <begin position="19"/>
        <end position="31"/>
    </location>
</feature>
<reference evidence="7 8" key="1">
    <citation type="journal article" date="2007" name="Nat. Biotechnol.">
        <title>Genome sequence and identification of candidate vaccine antigens from the animal pathogen Dichelobacter nodosus.</title>
        <authorList>
            <person name="Myers G.S."/>
            <person name="Parker D."/>
            <person name="Al-Hasani K."/>
            <person name="Kennan R.M."/>
            <person name="Seemann T."/>
            <person name="Ren Q."/>
            <person name="Badger J.H."/>
            <person name="Selengut J.D."/>
            <person name="Deboy R.T."/>
            <person name="Tettelin H."/>
            <person name="Boyce J.D."/>
            <person name="McCarl V.P."/>
            <person name="Han X."/>
            <person name="Nelson W.C."/>
            <person name="Madupu R."/>
            <person name="Mohamoud Y."/>
            <person name="Holley T."/>
            <person name="Fedorova N."/>
            <person name="Khouri H."/>
            <person name="Bottomley S.P."/>
            <person name="Whittington R.J."/>
            <person name="Adler B."/>
            <person name="Songer J.G."/>
            <person name="Rood J.I."/>
            <person name="Paulsen I.T."/>
        </authorList>
    </citation>
    <scope>NUCLEOTIDE SEQUENCE [LARGE SCALE GENOMIC DNA]</scope>
    <source>
        <strain evidence="7 8">VCS1703A</strain>
    </source>
</reference>
<dbReference type="Pfam" id="PF04228">
    <property type="entry name" value="Zn_peptidase"/>
    <property type="match status" value="1"/>
</dbReference>
<feature type="compositionally biased region" description="Basic and acidic residues" evidence="5">
    <location>
        <begin position="1"/>
        <end position="18"/>
    </location>
</feature>
<keyword evidence="8" id="KW-1185">Reference proteome</keyword>
<evidence type="ECO:0000256" key="4">
    <source>
        <dbReference type="ARBA" id="ARBA00023136"/>
    </source>
</evidence>
<keyword evidence="2 6" id="KW-0812">Transmembrane</keyword>
<evidence type="ECO:0000256" key="1">
    <source>
        <dbReference type="ARBA" id="ARBA00004167"/>
    </source>
</evidence>
<dbReference type="STRING" id="246195.DNO_0928"/>
<name>A5EY56_DICNV</name>
<evidence type="ECO:0000256" key="3">
    <source>
        <dbReference type="ARBA" id="ARBA00022989"/>
    </source>
</evidence>
<dbReference type="eggNOG" id="COG2321">
    <property type="taxonomic scope" value="Bacteria"/>
</dbReference>
<sequence>MDWQKGRRSDNVEDRRDSGGSQPRLSTNMGQQRLMGLGKSKPAMLVMFIFVLFTAFTQKDPSVVIQFLFSLLNGGGQSMLLEPADSNPQFNQSTKSRRADEASDFIRVMMASNEDVWQEQFQKRNIPFRPTKLVLFSDRTKSGCGMASSQTGPFYCPLDEKIYIDLTFIRQMQQLGASQNSNVAGNFAMGYVIAHEYGHHIHNILGILPKAQKAMHYAGNKAESNALSVRLELQADCFAGVWAANIPRYNIALDEQDIAQGIQAAKAVGDDHILQSYGQKPYQENFTHGSSQQRMQWLKAGIKTGDMSTCDTFKDITL</sequence>
<dbReference type="OrthoDB" id="9774900at2"/>
<evidence type="ECO:0000313" key="7">
    <source>
        <dbReference type="EMBL" id="ABQ14218.1"/>
    </source>
</evidence>
<organism evidence="7 8">
    <name type="scientific">Dichelobacter nodosus (strain VCS1703A)</name>
    <dbReference type="NCBI Taxonomy" id="246195"/>
    <lineage>
        <taxon>Bacteria</taxon>
        <taxon>Pseudomonadati</taxon>
        <taxon>Pseudomonadota</taxon>
        <taxon>Gammaproteobacteria</taxon>
        <taxon>Cardiobacteriales</taxon>
        <taxon>Cardiobacteriaceae</taxon>
        <taxon>Dichelobacter</taxon>
    </lineage>
</organism>
<evidence type="ECO:0000256" key="6">
    <source>
        <dbReference type="SAM" id="Phobius"/>
    </source>
</evidence>
<dbReference type="HOGENOM" id="CLU_059329_0_0_6"/>
<dbReference type="InterPro" id="IPR007343">
    <property type="entry name" value="Uncharacterised_pept_Zn_put"/>
</dbReference>
<keyword evidence="4 6" id="KW-0472">Membrane</keyword>
<accession>A5EY56</accession>
<feature type="transmembrane region" description="Helical" evidence="6">
    <location>
        <begin position="42"/>
        <end position="58"/>
    </location>
</feature>
<evidence type="ECO:0000256" key="2">
    <source>
        <dbReference type="ARBA" id="ARBA00022692"/>
    </source>
</evidence>